<dbReference type="EMBL" id="SMFZ01000002">
    <property type="protein sequence ID" value="TCK23017.1"/>
    <property type="molecule type" value="Genomic_DNA"/>
</dbReference>
<dbReference type="Pfam" id="PF12680">
    <property type="entry name" value="SnoaL_2"/>
    <property type="match status" value="1"/>
</dbReference>
<dbReference type="RefSeq" id="WP_165922623.1">
    <property type="nucleotide sequence ID" value="NZ_SMFZ01000002.1"/>
</dbReference>
<accession>A0A4R1HKU7</accession>
<comment type="caution">
    <text evidence="2">The sequence shown here is derived from an EMBL/GenBank/DDBJ whole genome shotgun (WGS) entry which is preliminary data.</text>
</comment>
<dbReference type="InterPro" id="IPR032710">
    <property type="entry name" value="NTF2-like_dom_sf"/>
</dbReference>
<evidence type="ECO:0000259" key="1">
    <source>
        <dbReference type="Pfam" id="PF12680"/>
    </source>
</evidence>
<protein>
    <submittedName>
        <fullName evidence="2">SnoaL-like protein</fullName>
    </submittedName>
</protein>
<gene>
    <name evidence="2" type="ORF">EV378_7028</name>
</gene>
<dbReference type="AlphaFoldDB" id="A0A4R1HKU7"/>
<reference evidence="2 3" key="1">
    <citation type="submission" date="2019-03" db="EMBL/GenBank/DDBJ databases">
        <title>Sequencing the genomes of 1000 actinobacteria strains.</title>
        <authorList>
            <person name="Klenk H.-P."/>
        </authorList>
    </citation>
    <scope>NUCLEOTIDE SEQUENCE [LARGE SCALE GENOMIC DNA]</scope>
    <source>
        <strain evidence="2 3">DSM 44969</strain>
    </source>
</reference>
<evidence type="ECO:0000313" key="3">
    <source>
        <dbReference type="Proteomes" id="UP000295560"/>
    </source>
</evidence>
<dbReference type="SUPFAM" id="SSF54427">
    <property type="entry name" value="NTF2-like"/>
    <property type="match status" value="1"/>
</dbReference>
<evidence type="ECO:0000313" key="2">
    <source>
        <dbReference type="EMBL" id="TCK23017.1"/>
    </source>
</evidence>
<keyword evidence="3" id="KW-1185">Reference proteome</keyword>
<name>A0A4R1HKU7_PSEEN</name>
<organism evidence="2 3">
    <name type="scientific">Pseudonocardia endophytica</name>
    <dbReference type="NCBI Taxonomy" id="401976"/>
    <lineage>
        <taxon>Bacteria</taxon>
        <taxon>Bacillati</taxon>
        <taxon>Actinomycetota</taxon>
        <taxon>Actinomycetes</taxon>
        <taxon>Pseudonocardiales</taxon>
        <taxon>Pseudonocardiaceae</taxon>
        <taxon>Pseudonocardia</taxon>
    </lineage>
</organism>
<dbReference type="Gene3D" id="3.10.450.50">
    <property type="match status" value="1"/>
</dbReference>
<dbReference type="InterPro" id="IPR037401">
    <property type="entry name" value="SnoaL-like"/>
</dbReference>
<feature type="domain" description="SnoaL-like" evidence="1">
    <location>
        <begin position="13"/>
        <end position="118"/>
    </location>
</feature>
<dbReference type="Proteomes" id="UP000295560">
    <property type="component" value="Unassembled WGS sequence"/>
</dbReference>
<sequence length="152" mass="16937">MTTLREHPNAVLVRERFAALNAGDVAPFYDAVREDFHNVNDIGAGPWHENHGRDAFFGFFADFAGLFDDEPFGQEVLDVLGWDDRVLTIVRETGVAQGQRFDNRALYVLGVDPDGRYTSLYTTDMDQETIRRFWAGVALPASAPAWDGAAVV</sequence>
<proteinExistence type="predicted"/>